<reference evidence="1" key="1">
    <citation type="submission" date="2016-02" db="EMBL/GenBank/DDBJ databases">
        <title>WGS assembly of Manihot esculenta.</title>
        <authorList>
            <person name="Bredeson J.V."/>
            <person name="Prochnik S.E."/>
            <person name="Lyons J.B."/>
            <person name="Schmutz J."/>
            <person name="Grimwood J."/>
            <person name="Vrebalov J."/>
            <person name="Bart R.S."/>
            <person name="Amuge T."/>
            <person name="Ferguson M.E."/>
            <person name="Green R."/>
            <person name="Putnam N."/>
            <person name="Stites J."/>
            <person name="Rounsley S."/>
            <person name="Rokhsar D.S."/>
        </authorList>
    </citation>
    <scope>NUCLEOTIDE SEQUENCE [LARGE SCALE GENOMIC DNA]</scope>
    <source>
        <tissue evidence="1">Leaf</tissue>
    </source>
</reference>
<accession>A0A2C9VVF4</accession>
<evidence type="ECO:0000313" key="1">
    <source>
        <dbReference type="EMBL" id="OAY49629.1"/>
    </source>
</evidence>
<gene>
    <name evidence="1" type="ORF">MANES_05G070700</name>
</gene>
<dbReference type="AlphaFoldDB" id="A0A2C9VVF4"/>
<sequence>MLVKLPKLFCRILSGILGPGAYDTNSDLNRFFH</sequence>
<protein>
    <submittedName>
        <fullName evidence="1">Uncharacterized protein</fullName>
    </submittedName>
</protein>
<dbReference type="EMBL" id="CM004391">
    <property type="protein sequence ID" value="OAY49629.1"/>
    <property type="molecule type" value="Genomic_DNA"/>
</dbReference>
<organism evidence="1">
    <name type="scientific">Manihot esculenta</name>
    <name type="common">Cassava</name>
    <name type="synonym">Jatropha manihot</name>
    <dbReference type="NCBI Taxonomy" id="3983"/>
    <lineage>
        <taxon>Eukaryota</taxon>
        <taxon>Viridiplantae</taxon>
        <taxon>Streptophyta</taxon>
        <taxon>Embryophyta</taxon>
        <taxon>Tracheophyta</taxon>
        <taxon>Spermatophyta</taxon>
        <taxon>Magnoliopsida</taxon>
        <taxon>eudicotyledons</taxon>
        <taxon>Gunneridae</taxon>
        <taxon>Pentapetalae</taxon>
        <taxon>rosids</taxon>
        <taxon>fabids</taxon>
        <taxon>Malpighiales</taxon>
        <taxon>Euphorbiaceae</taxon>
        <taxon>Crotonoideae</taxon>
        <taxon>Manihoteae</taxon>
        <taxon>Manihot</taxon>
    </lineage>
</organism>
<proteinExistence type="predicted"/>
<name>A0A2C9VVF4_MANES</name>